<gene>
    <name evidence="1" type="ORF">AOQ84DRAFT_366964</name>
</gene>
<dbReference type="Proteomes" id="UP000250140">
    <property type="component" value="Unassembled WGS sequence"/>
</dbReference>
<reference evidence="1 2" key="1">
    <citation type="journal article" date="2016" name="Nat. Commun.">
        <title>Ectomycorrhizal ecology is imprinted in the genome of the dominant symbiotic fungus Cenococcum geophilum.</title>
        <authorList>
            <consortium name="DOE Joint Genome Institute"/>
            <person name="Peter M."/>
            <person name="Kohler A."/>
            <person name="Ohm R.A."/>
            <person name="Kuo A."/>
            <person name="Krutzmann J."/>
            <person name="Morin E."/>
            <person name="Arend M."/>
            <person name="Barry K.W."/>
            <person name="Binder M."/>
            <person name="Choi C."/>
            <person name="Clum A."/>
            <person name="Copeland A."/>
            <person name="Grisel N."/>
            <person name="Haridas S."/>
            <person name="Kipfer T."/>
            <person name="LaButti K."/>
            <person name="Lindquist E."/>
            <person name="Lipzen A."/>
            <person name="Maire R."/>
            <person name="Meier B."/>
            <person name="Mihaltcheva S."/>
            <person name="Molinier V."/>
            <person name="Murat C."/>
            <person name="Poggeler S."/>
            <person name="Quandt C.A."/>
            <person name="Sperisen C."/>
            <person name="Tritt A."/>
            <person name="Tisserant E."/>
            <person name="Crous P.W."/>
            <person name="Henrissat B."/>
            <person name="Nehls U."/>
            <person name="Egli S."/>
            <person name="Spatafora J.W."/>
            <person name="Grigoriev I.V."/>
            <person name="Martin F.M."/>
        </authorList>
    </citation>
    <scope>NUCLEOTIDE SEQUENCE [LARGE SCALE GENOMIC DNA]</scope>
    <source>
        <strain evidence="1 2">CBS 207.34</strain>
    </source>
</reference>
<protein>
    <submittedName>
        <fullName evidence="1">Uncharacterized protein</fullName>
    </submittedName>
</protein>
<evidence type="ECO:0000313" key="2">
    <source>
        <dbReference type="Proteomes" id="UP000250140"/>
    </source>
</evidence>
<dbReference type="OrthoDB" id="9991317at2759"/>
<dbReference type="EMBL" id="KV750386">
    <property type="protein sequence ID" value="OCL05051.1"/>
    <property type="molecule type" value="Genomic_DNA"/>
</dbReference>
<evidence type="ECO:0000313" key="1">
    <source>
        <dbReference type="EMBL" id="OCL05051.1"/>
    </source>
</evidence>
<keyword evidence="2" id="KW-1185">Reference proteome</keyword>
<proteinExistence type="predicted"/>
<sequence length="511" mass="55981">MAVRIFAEAVIELADITNEPEGLDDALQALLSLESNSRPHDKEYKTFSGIDDLNLAVETAEGALSWIPSDSSLQGILLRSLDSLELVSGIPAQQADAYNALGNALSTKFHLFGGSQHLHDSLDARRGVLKLLPKDHKGVPARLHGVANSLRDHFKHYGKTGYLDESIKAQREAANSIAKNNTDRSMILDGLSQNLIIRCKLTRSSQDLEEAVSAPEAVVADSLVGSIRRNVLEAARKVIAKVPTSNPSRISYLHNLGLRLQMKYDHPADREEKHSYLKEAYDISVQIKNSELGGYLCMQLNDWDVASRILSESVNMFRQASPLSLDENGRQRQLRGLSGISPLACAAFVALGEPEPGLEIPEAGRGIMANIAMGYHADLSNVKNADPELHARCVAQRDSISRPLRAIQALSLPELRHSEIKMRIGIVVSASRLSKTAPSRRALANRKMRGLLGWLWDMAVQPVLKHLGLLQDAESVPKTRLWWVTSGPIGLLPSDVNGSVTIWIDLVSPKS</sequence>
<organism evidence="1 2">
    <name type="scientific">Glonium stellatum</name>
    <dbReference type="NCBI Taxonomy" id="574774"/>
    <lineage>
        <taxon>Eukaryota</taxon>
        <taxon>Fungi</taxon>
        <taxon>Dikarya</taxon>
        <taxon>Ascomycota</taxon>
        <taxon>Pezizomycotina</taxon>
        <taxon>Dothideomycetes</taxon>
        <taxon>Pleosporomycetidae</taxon>
        <taxon>Gloniales</taxon>
        <taxon>Gloniaceae</taxon>
        <taxon>Glonium</taxon>
    </lineage>
</organism>
<accession>A0A8E2EUW8</accession>
<name>A0A8E2EUW8_9PEZI</name>
<dbReference type="AlphaFoldDB" id="A0A8E2EUW8"/>